<dbReference type="EMBL" id="BAEQ01000036">
    <property type="protein sequence ID" value="GAC28912.1"/>
    <property type="molecule type" value="Genomic_DNA"/>
</dbReference>
<proteinExistence type="predicted"/>
<gene>
    <name evidence="1" type="ORF">GPAL_2051</name>
</gene>
<keyword evidence="2" id="KW-1185">Reference proteome</keyword>
<evidence type="ECO:0000313" key="2">
    <source>
        <dbReference type="Proteomes" id="UP000006251"/>
    </source>
</evidence>
<dbReference type="Proteomes" id="UP000006251">
    <property type="component" value="Unassembled WGS sequence"/>
</dbReference>
<comment type="caution">
    <text evidence="1">The sequence shown here is derived from an EMBL/GenBank/DDBJ whole genome shotgun (WGS) entry which is preliminary data.</text>
</comment>
<evidence type="ECO:0000313" key="1">
    <source>
        <dbReference type="EMBL" id="GAC28912.1"/>
    </source>
</evidence>
<sequence length="37" mass="4236">MNRTQKTPDVPGSLYYLFYEGPILMGTWASNIDIDID</sequence>
<protein>
    <submittedName>
        <fullName evidence="1">Uncharacterized protein</fullName>
    </submittedName>
</protein>
<accession>K6ZEZ1</accession>
<dbReference type="AlphaFoldDB" id="K6ZEZ1"/>
<organism evidence="1 2">
    <name type="scientific">Brumicola pallidula DSM 14239 = ACAM 615</name>
    <dbReference type="NCBI Taxonomy" id="1121922"/>
    <lineage>
        <taxon>Bacteria</taxon>
        <taxon>Pseudomonadati</taxon>
        <taxon>Pseudomonadota</taxon>
        <taxon>Gammaproteobacteria</taxon>
        <taxon>Alteromonadales</taxon>
        <taxon>Alteromonadaceae</taxon>
        <taxon>Brumicola</taxon>
    </lineage>
</organism>
<name>K6ZEZ1_9ALTE</name>
<reference evidence="2" key="1">
    <citation type="journal article" date="2014" name="Environ. Microbiol.">
        <title>Comparative genomics of the marine bacterial genus Glaciecola reveals the high degree of genomic diversity and genomic characteristic for cold adaptation.</title>
        <authorList>
            <person name="Qin Q.L."/>
            <person name="Xie B.B."/>
            <person name="Yu Y."/>
            <person name="Shu Y.L."/>
            <person name="Rong J.C."/>
            <person name="Zhang Y.J."/>
            <person name="Zhao D.L."/>
            <person name="Chen X.L."/>
            <person name="Zhang X.Y."/>
            <person name="Chen B."/>
            <person name="Zhou B.C."/>
            <person name="Zhang Y.Z."/>
        </authorList>
    </citation>
    <scope>NUCLEOTIDE SEQUENCE [LARGE SCALE GENOMIC DNA]</scope>
    <source>
        <strain evidence="2">ACAM 615</strain>
    </source>
</reference>